<dbReference type="Gene3D" id="3.30.450.20">
    <property type="entry name" value="PAS domain"/>
    <property type="match status" value="2"/>
</dbReference>
<dbReference type="Pfam" id="PF08448">
    <property type="entry name" value="PAS_4"/>
    <property type="match status" value="1"/>
</dbReference>
<protein>
    <submittedName>
        <fullName evidence="4">EAL domain-containing protein</fullName>
    </submittedName>
</protein>
<dbReference type="InterPro" id="IPR035919">
    <property type="entry name" value="EAL_sf"/>
</dbReference>
<dbReference type="RefSeq" id="WP_153759140.1">
    <property type="nucleotide sequence ID" value="NZ_CP045851.1"/>
</dbReference>
<dbReference type="CDD" id="cd01948">
    <property type="entry name" value="EAL"/>
    <property type="match status" value="1"/>
</dbReference>
<dbReference type="Pfam" id="PF13188">
    <property type="entry name" value="PAS_8"/>
    <property type="match status" value="1"/>
</dbReference>
<dbReference type="InterPro" id="IPR000160">
    <property type="entry name" value="GGDEF_dom"/>
</dbReference>
<dbReference type="SUPFAM" id="SSF141868">
    <property type="entry name" value="EAL domain-like"/>
    <property type="match status" value="1"/>
</dbReference>
<dbReference type="InterPro" id="IPR013656">
    <property type="entry name" value="PAS_4"/>
</dbReference>
<dbReference type="InterPro" id="IPR001633">
    <property type="entry name" value="EAL_dom"/>
</dbReference>
<dbReference type="KEGG" id="atq:GH723_07885"/>
<dbReference type="InterPro" id="IPR035965">
    <property type="entry name" value="PAS-like_dom_sf"/>
</dbReference>
<feature type="domain" description="EAL" evidence="2">
    <location>
        <begin position="429"/>
        <end position="684"/>
    </location>
</feature>
<dbReference type="Proteomes" id="UP000334019">
    <property type="component" value="Chromosome"/>
</dbReference>
<dbReference type="PANTHER" id="PTHR44757:SF2">
    <property type="entry name" value="BIOFILM ARCHITECTURE MAINTENANCE PROTEIN MBAA"/>
    <property type="match status" value="1"/>
</dbReference>
<dbReference type="CDD" id="cd01949">
    <property type="entry name" value="GGDEF"/>
    <property type="match status" value="1"/>
</dbReference>
<keyword evidence="5" id="KW-1185">Reference proteome</keyword>
<dbReference type="InterPro" id="IPR043128">
    <property type="entry name" value="Rev_trsase/Diguanyl_cyclase"/>
</dbReference>
<evidence type="ECO:0000259" key="2">
    <source>
        <dbReference type="PROSITE" id="PS50883"/>
    </source>
</evidence>
<dbReference type="CDD" id="cd00130">
    <property type="entry name" value="PAS"/>
    <property type="match status" value="1"/>
</dbReference>
<dbReference type="SMART" id="SM00267">
    <property type="entry name" value="GGDEF"/>
    <property type="match status" value="1"/>
</dbReference>
<dbReference type="SUPFAM" id="SSF55785">
    <property type="entry name" value="PYP-like sensor domain (PAS domain)"/>
    <property type="match status" value="2"/>
</dbReference>
<dbReference type="EMBL" id="CP045851">
    <property type="protein sequence ID" value="QGG95032.1"/>
    <property type="molecule type" value="Genomic_DNA"/>
</dbReference>
<dbReference type="SMART" id="SM00052">
    <property type="entry name" value="EAL"/>
    <property type="match status" value="1"/>
</dbReference>
<dbReference type="AlphaFoldDB" id="A0A5Q2RJG7"/>
<dbReference type="PROSITE" id="PS50112">
    <property type="entry name" value="PAS"/>
    <property type="match status" value="1"/>
</dbReference>
<dbReference type="InterPro" id="IPR029787">
    <property type="entry name" value="Nucleotide_cyclase"/>
</dbReference>
<gene>
    <name evidence="4" type="ORF">GH723_07885</name>
</gene>
<name>A0A5Q2RJG7_9ACTN</name>
<evidence type="ECO:0000313" key="5">
    <source>
        <dbReference type="Proteomes" id="UP000334019"/>
    </source>
</evidence>
<evidence type="ECO:0000259" key="1">
    <source>
        <dbReference type="PROSITE" id="PS50112"/>
    </source>
</evidence>
<dbReference type="Gene3D" id="3.20.20.450">
    <property type="entry name" value="EAL domain"/>
    <property type="match status" value="1"/>
</dbReference>
<dbReference type="SUPFAM" id="SSF55073">
    <property type="entry name" value="Nucleotide cyclase"/>
    <property type="match status" value="1"/>
</dbReference>
<dbReference type="InterPro" id="IPR052155">
    <property type="entry name" value="Biofilm_reg_signaling"/>
</dbReference>
<dbReference type="Pfam" id="PF00563">
    <property type="entry name" value="EAL"/>
    <property type="match status" value="1"/>
</dbReference>
<dbReference type="PROSITE" id="PS50887">
    <property type="entry name" value="GGDEF"/>
    <property type="match status" value="1"/>
</dbReference>
<sequence>MTALENGFETASESLLDLIPFGVVVCTADGAIRMANRAAVDLLGQGAPIDGRSCWDLLEVAGGHLSYVDRARRAAASGRVGAIEASATVRRTVDAALPVALTLRSLAEGLILLSIRSVGDEARQAVRLRATEHRFERLATSVPAGILSSEFGMRVDFVNERATGIFGVPAEDLLGFGWLDRLHVEDSEAAECAVGEVLTTGSERVLAARVVGETGDRRVRIRISAAGSQGRDIGFVATVEDLTETHDLNEQLLVQSLQDPLTGLPNRTALWEQLGIALRDGRTQPAVLFVDLDDFKHINDSLGHTAGDHLLTVVAERLRRCARASDLVVRFGGDEFVLLLRDVPDRDIVDNVAGRVLDAISEPIDVGGTEAVVTASIGIVWPEDPGADETFDVESLVRDADIALYQAKRLGKNRAERFDEHLRDGAQRRFGIAAALRRAIDADNGEITVHYQPIIDLAAQRLVGVEALARWTHPEMGSVSPGDFVPVAEETGLITPLARLVLRRALGDVARWRRQPGGADLFVAVNMSALDLREPSLADAVGELLDELGLPGEALHLELTESAVMADPAQALGMLDALKLLGPSIAIDDFGTGYSSLAYLHRLPVDTIKIDREFVHALDDDSTALIEAIVALAGALGLPVVAEGVETEDQAAILGRLGVPLAQGFLFGRPTPGDIIDELVAVRAPAQPGNAGGTVHHRSPS</sequence>
<feature type="domain" description="PAS" evidence="1">
    <location>
        <begin position="131"/>
        <end position="201"/>
    </location>
</feature>
<dbReference type="NCBIfam" id="TIGR00229">
    <property type="entry name" value="sensory_box"/>
    <property type="match status" value="1"/>
</dbReference>
<dbReference type="PROSITE" id="PS50883">
    <property type="entry name" value="EAL"/>
    <property type="match status" value="1"/>
</dbReference>
<organism evidence="4 5">
    <name type="scientific">Actinomarinicola tropica</name>
    <dbReference type="NCBI Taxonomy" id="2789776"/>
    <lineage>
        <taxon>Bacteria</taxon>
        <taxon>Bacillati</taxon>
        <taxon>Actinomycetota</taxon>
        <taxon>Acidimicrobiia</taxon>
        <taxon>Acidimicrobiales</taxon>
        <taxon>Iamiaceae</taxon>
        <taxon>Actinomarinicola</taxon>
    </lineage>
</organism>
<dbReference type="PANTHER" id="PTHR44757">
    <property type="entry name" value="DIGUANYLATE CYCLASE DGCP"/>
    <property type="match status" value="1"/>
</dbReference>
<dbReference type="Gene3D" id="3.30.70.270">
    <property type="match status" value="1"/>
</dbReference>
<evidence type="ECO:0000259" key="3">
    <source>
        <dbReference type="PROSITE" id="PS50887"/>
    </source>
</evidence>
<dbReference type="InterPro" id="IPR000014">
    <property type="entry name" value="PAS"/>
</dbReference>
<dbReference type="NCBIfam" id="TIGR00254">
    <property type="entry name" value="GGDEF"/>
    <property type="match status" value="1"/>
</dbReference>
<evidence type="ECO:0000313" key="4">
    <source>
        <dbReference type="EMBL" id="QGG95032.1"/>
    </source>
</evidence>
<proteinExistence type="predicted"/>
<reference evidence="4 5" key="1">
    <citation type="submission" date="2019-11" db="EMBL/GenBank/DDBJ databases">
        <authorList>
            <person name="He Y."/>
        </authorList>
    </citation>
    <scope>NUCLEOTIDE SEQUENCE [LARGE SCALE GENOMIC DNA]</scope>
    <source>
        <strain evidence="4 5">SCSIO 58843</strain>
    </source>
</reference>
<dbReference type="SMART" id="SM00091">
    <property type="entry name" value="PAS"/>
    <property type="match status" value="2"/>
</dbReference>
<dbReference type="Pfam" id="PF00990">
    <property type="entry name" value="GGDEF"/>
    <property type="match status" value="1"/>
</dbReference>
<accession>A0A5Q2RJG7</accession>
<feature type="domain" description="GGDEF" evidence="3">
    <location>
        <begin position="283"/>
        <end position="420"/>
    </location>
</feature>